<dbReference type="AlphaFoldDB" id="A0A084QTF5"/>
<gene>
    <name evidence="2" type="ORF">S40285_10737</name>
</gene>
<dbReference type="InterPro" id="IPR012337">
    <property type="entry name" value="RNaseH-like_sf"/>
</dbReference>
<dbReference type="EMBL" id="KL660230">
    <property type="protein sequence ID" value="KFA67240.1"/>
    <property type="molecule type" value="Genomic_DNA"/>
</dbReference>
<evidence type="ECO:0000313" key="3">
    <source>
        <dbReference type="Proteomes" id="UP000028524"/>
    </source>
</evidence>
<dbReference type="HOGENOM" id="CLU_1046536_0_0_1"/>
<feature type="compositionally biased region" description="Low complexity" evidence="1">
    <location>
        <begin position="18"/>
        <end position="31"/>
    </location>
</feature>
<sequence length="266" mass="29347">MENDTDCCSSLRERHPTSRTTARSSPSAVRSLSQEPRRGLPARLVHLSGETTGHLSTDQPEIPAATGRHLHPALAVGYGFTIHRDGQVITCGSDRLGLAEVFDAEATGALEGFKDVFIEFQTLAASHGNTKIRWVPGHAKIPGNEEADALAKAGYLKPVPAGALPILAYLHRAAKQRPKDAFKAWWEESAPDKYRALELSATTRCLPELSLSRSMLHHLLAARSRHGDFAEYHERFDHADARILCSCGQRKAPNHIFYCRKVLLRC</sequence>
<protein>
    <submittedName>
        <fullName evidence="2">Uncharacterized protein</fullName>
    </submittedName>
</protein>
<dbReference type="STRING" id="1283841.A0A084QTF5"/>
<name>A0A084QTF5_STAC4</name>
<reference evidence="2 3" key="1">
    <citation type="journal article" date="2014" name="BMC Genomics">
        <title>Comparative genome sequencing reveals chemotype-specific gene clusters in the toxigenic black mold Stachybotrys.</title>
        <authorList>
            <person name="Semeiks J."/>
            <person name="Borek D."/>
            <person name="Otwinowski Z."/>
            <person name="Grishin N.V."/>
        </authorList>
    </citation>
    <scope>NUCLEOTIDE SEQUENCE [LARGE SCALE GENOMIC DNA]</scope>
    <source>
        <strain evidence="2 3">IBT 40285</strain>
    </source>
</reference>
<dbReference type="GO" id="GO:0003676">
    <property type="term" value="F:nucleic acid binding"/>
    <property type="evidence" value="ECO:0007669"/>
    <property type="project" value="InterPro"/>
</dbReference>
<dbReference type="InterPro" id="IPR036397">
    <property type="entry name" value="RNaseH_sf"/>
</dbReference>
<dbReference type="InParanoid" id="A0A084QTF5"/>
<dbReference type="Gene3D" id="3.30.420.10">
    <property type="entry name" value="Ribonuclease H-like superfamily/Ribonuclease H"/>
    <property type="match status" value="1"/>
</dbReference>
<feature type="region of interest" description="Disordered" evidence="1">
    <location>
        <begin position="1"/>
        <end position="40"/>
    </location>
</feature>
<dbReference type="Proteomes" id="UP000028524">
    <property type="component" value="Unassembled WGS sequence"/>
</dbReference>
<dbReference type="OrthoDB" id="4917326at2759"/>
<organism evidence="2 3">
    <name type="scientific">Stachybotrys chlorohalonatus (strain IBT 40285)</name>
    <dbReference type="NCBI Taxonomy" id="1283841"/>
    <lineage>
        <taxon>Eukaryota</taxon>
        <taxon>Fungi</taxon>
        <taxon>Dikarya</taxon>
        <taxon>Ascomycota</taxon>
        <taxon>Pezizomycotina</taxon>
        <taxon>Sordariomycetes</taxon>
        <taxon>Hypocreomycetidae</taxon>
        <taxon>Hypocreales</taxon>
        <taxon>Stachybotryaceae</taxon>
        <taxon>Stachybotrys</taxon>
    </lineage>
</organism>
<evidence type="ECO:0000256" key="1">
    <source>
        <dbReference type="SAM" id="MobiDB-lite"/>
    </source>
</evidence>
<evidence type="ECO:0000313" key="2">
    <source>
        <dbReference type="EMBL" id="KFA67240.1"/>
    </source>
</evidence>
<proteinExistence type="predicted"/>
<dbReference type="SUPFAM" id="SSF53098">
    <property type="entry name" value="Ribonuclease H-like"/>
    <property type="match status" value="1"/>
</dbReference>
<accession>A0A084QTF5</accession>
<keyword evidence="3" id="KW-1185">Reference proteome</keyword>
<dbReference type="OMA" id="WEESAPD"/>